<dbReference type="InterPro" id="IPR029026">
    <property type="entry name" value="tRNA_m1G_MTases_N"/>
</dbReference>
<dbReference type="GO" id="GO:0006396">
    <property type="term" value="P:RNA processing"/>
    <property type="evidence" value="ECO:0007669"/>
    <property type="project" value="InterPro"/>
</dbReference>
<evidence type="ECO:0000256" key="3">
    <source>
        <dbReference type="ARBA" id="ARBA00022679"/>
    </source>
</evidence>
<gene>
    <name evidence="5" type="ORF">SAMN04487984_0957</name>
</gene>
<dbReference type="Pfam" id="PF08032">
    <property type="entry name" value="SpoU_sub_bind"/>
    <property type="match status" value="1"/>
</dbReference>
<dbReference type="AlphaFoldDB" id="A0A1W1YWV7"/>
<proteinExistence type="inferred from homology"/>
<dbReference type="InterPro" id="IPR004441">
    <property type="entry name" value="rRNA_MeTrfase_TrmH"/>
</dbReference>
<dbReference type="InterPro" id="IPR001537">
    <property type="entry name" value="SpoU_MeTrfase"/>
</dbReference>
<evidence type="ECO:0000313" key="6">
    <source>
        <dbReference type="Proteomes" id="UP000243884"/>
    </source>
</evidence>
<dbReference type="SUPFAM" id="SSF75217">
    <property type="entry name" value="alpha/beta knot"/>
    <property type="match status" value="1"/>
</dbReference>
<dbReference type="FunFam" id="3.40.1280.10:FF:000008">
    <property type="entry name" value="Group 3 RNA methyltransferase TrmH"/>
    <property type="match status" value="1"/>
</dbReference>
<sequence length="254" mass="27825">MVKDNKPMNNTENDFVFGMHTVTELLHGDRDVNKIFLQQDLNDRNASTIKKAARQRHVQISTVPKSKLDSLSNSGNHQGVVAAVAAYQYATVDDLFAAAEAKEEDPFFIVLDGIEDPHNLGSILRTADASGVHGIIIPERRQVGLTQTVAKTSTGAIEHVPVARVTNISRTIDELKERGVWVFGTDMSGDSLWQTDVTLPLAVVIGNEGKGVSPGVKKHLDGQWTIPMRGHVQSLNASVASALVMYEVYRKRMN</sequence>
<dbReference type="CDD" id="cd18103">
    <property type="entry name" value="SpoU-like_RlmB"/>
    <property type="match status" value="1"/>
</dbReference>
<comment type="similarity">
    <text evidence="1">Belongs to the class IV-like SAM-binding methyltransferase superfamily. RNA methyltransferase TrmH family.</text>
</comment>
<organism evidence="5 6">
    <name type="scientific">Aerococcus suis</name>
    <dbReference type="NCBI Taxonomy" id="371602"/>
    <lineage>
        <taxon>Bacteria</taxon>
        <taxon>Bacillati</taxon>
        <taxon>Bacillota</taxon>
        <taxon>Bacilli</taxon>
        <taxon>Lactobacillales</taxon>
        <taxon>Aerococcaceae</taxon>
        <taxon>Aerococcus</taxon>
    </lineage>
</organism>
<dbReference type="GO" id="GO:0003723">
    <property type="term" value="F:RNA binding"/>
    <property type="evidence" value="ECO:0007669"/>
    <property type="project" value="InterPro"/>
</dbReference>
<dbReference type="InterPro" id="IPR029028">
    <property type="entry name" value="Alpha/beta_knot_MTases"/>
</dbReference>
<evidence type="ECO:0000313" key="5">
    <source>
        <dbReference type="EMBL" id="SMC40301.1"/>
    </source>
</evidence>
<dbReference type="Gene3D" id="3.30.1330.30">
    <property type="match status" value="1"/>
</dbReference>
<name>A0A1W1YWV7_9LACT</name>
<reference evidence="6" key="1">
    <citation type="submission" date="2017-04" db="EMBL/GenBank/DDBJ databases">
        <authorList>
            <person name="Varghese N."/>
            <person name="Submissions S."/>
        </authorList>
    </citation>
    <scope>NUCLEOTIDE SEQUENCE [LARGE SCALE GENOMIC DNA]</scope>
    <source>
        <strain evidence="6">DSM 21500</strain>
    </source>
</reference>
<dbReference type="PANTHER" id="PTHR46429:SF1">
    <property type="entry name" value="23S RRNA (GUANOSINE-2'-O-)-METHYLTRANSFERASE RLMB"/>
    <property type="match status" value="1"/>
</dbReference>
<dbReference type="GO" id="GO:0005829">
    <property type="term" value="C:cytosol"/>
    <property type="evidence" value="ECO:0007669"/>
    <property type="project" value="TreeGrafter"/>
</dbReference>
<dbReference type="InterPro" id="IPR029064">
    <property type="entry name" value="Ribosomal_eL30-like_sf"/>
</dbReference>
<dbReference type="NCBIfam" id="TIGR00186">
    <property type="entry name" value="rRNA_methyl_3"/>
    <property type="match status" value="1"/>
</dbReference>
<dbReference type="EMBL" id="FWXK01000004">
    <property type="protein sequence ID" value="SMC40301.1"/>
    <property type="molecule type" value="Genomic_DNA"/>
</dbReference>
<dbReference type="SUPFAM" id="SSF55315">
    <property type="entry name" value="L30e-like"/>
    <property type="match status" value="1"/>
</dbReference>
<feature type="domain" description="RNA 2-O ribose methyltransferase substrate binding" evidence="4">
    <location>
        <begin position="15"/>
        <end position="90"/>
    </location>
</feature>
<evidence type="ECO:0000259" key="4">
    <source>
        <dbReference type="SMART" id="SM00967"/>
    </source>
</evidence>
<dbReference type="InterPro" id="IPR013123">
    <property type="entry name" value="SpoU_subst-bd"/>
</dbReference>
<evidence type="ECO:0000256" key="2">
    <source>
        <dbReference type="ARBA" id="ARBA00022603"/>
    </source>
</evidence>
<dbReference type="SMART" id="SM00967">
    <property type="entry name" value="SpoU_sub_bind"/>
    <property type="match status" value="1"/>
</dbReference>
<dbReference type="GO" id="GO:0008173">
    <property type="term" value="F:RNA methyltransferase activity"/>
    <property type="evidence" value="ECO:0007669"/>
    <property type="project" value="InterPro"/>
</dbReference>
<dbReference type="Proteomes" id="UP000243884">
    <property type="component" value="Unassembled WGS sequence"/>
</dbReference>
<dbReference type="PANTHER" id="PTHR46429">
    <property type="entry name" value="23S RRNA (GUANOSINE-2'-O-)-METHYLTRANSFERASE RLMB"/>
    <property type="match status" value="1"/>
</dbReference>
<accession>A0A1W1YWV7</accession>
<evidence type="ECO:0000256" key="1">
    <source>
        <dbReference type="ARBA" id="ARBA00007228"/>
    </source>
</evidence>
<dbReference type="STRING" id="371602.SAMN04487984_0957"/>
<dbReference type="Gene3D" id="3.40.1280.10">
    <property type="match status" value="1"/>
</dbReference>
<dbReference type="Pfam" id="PF00588">
    <property type="entry name" value="SpoU_methylase"/>
    <property type="match status" value="1"/>
</dbReference>
<keyword evidence="3 5" id="KW-0808">Transferase</keyword>
<keyword evidence="2 5" id="KW-0489">Methyltransferase</keyword>
<keyword evidence="6" id="KW-1185">Reference proteome</keyword>
<dbReference type="GO" id="GO:0032259">
    <property type="term" value="P:methylation"/>
    <property type="evidence" value="ECO:0007669"/>
    <property type="project" value="UniProtKB-KW"/>
</dbReference>
<protein>
    <submittedName>
        <fullName evidence="5">23S rRNA (Guanosine2251-2'-O)-methyltransferase</fullName>
    </submittedName>
</protein>